<sequence length="98" mass="11217">MTGTTESRMSMRLKLLHESGDHLYPVRMKNTQTGKVAFRVSEQGNKLIDCIEVDCEQTMLDYVVKKGFSVRARTLPTTKKREGLYGINKRSITSYQLT</sequence>
<evidence type="ECO:0000313" key="2">
    <source>
        <dbReference type="Proteomes" id="UP000471381"/>
    </source>
</evidence>
<reference evidence="1 2" key="1">
    <citation type="submission" date="2020-01" db="EMBL/GenBank/DDBJ databases">
        <title>Genomes of bacteria type strains.</title>
        <authorList>
            <person name="Chen J."/>
            <person name="Zhu S."/>
            <person name="Yang J."/>
        </authorList>
    </citation>
    <scope>NUCLEOTIDE SEQUENCE [LARGE SCALE GENOMIC DNA]</scope>
    <source>
        <strain evidence="1 2">LMG 24078</strain>
    </source>
</reference>
<comment type="caution">
    <text evidence="1">The sequence shown here is derived from an EMBL/GenBank/DDBJ whole genome shotgun (WGS) entry which is preliminary data.</text>
</comment>
<dbReference type="Proteomes" id="UP000471381">
    <property type="component" value="Unassembled WGS sequence"/>
</dbReference>
<organism evidence="1 2">
    <name type="scientific">Alteromonas genovensis</name>
    <dbReference type="NCBI Taxonomy" id="471225"/>
    <lineage>
        <taxon>Bacteria</taxon>
        <taxon>Pseudomonadati</taxon>
        <taxon>Pseudomonadota</taxon>
        <taxon>Gammaproteobacteria</taxon>
        <taxon>Alteromonadales</taxon>
        <taxon>Alteromonadaceae</taxon>
        <taxon>Alteromonas/Salinimonas group</taxon>
        <taxon>Alteromonas</taxon>
    </lineage>
</organism>
<accession>A0A6N9TKH3</accession>
<protein>
    <submittedName>
        <fullName evidence="1">Transposase</fullName>
    </submittedName>
</protein>
<gene>
    <name evidence="1" type="ORF">GTQ48_06555</name>
</gene>
<dbReference type="AlphaFoldDB" id="A0A6N9TKH3"/>
<dbReference type="EMBL" id="JAAAWO010000003">
    <property type="protein sequence ID" value="NDW15178.1"/>
    <property type="molecule type" value="Genomic_DNA"/>
</dbReference>
<evidence type="ECO:0000313" key="1">
    <source>
        <dbReference type="EMBL" id="NDW15178.1"/>
    </source>
</evidence>
<name>A0A6N9TKH3_9ALTE</name>
<proteinExistence type="predicted"/>
<keyword evidence="2" id="KW-1185">Reference proteome</keyword>
<dbReference type="RefSeq" id="WP_163105717.1">
    <property type="nucleotide sequence ID" value="NZ_JAAAWO010000003.1"/>
</dbReference>